<dbReference type="InterPro" id="IPR003593">
    <property type="entry name" value="AAA+_ATPase"/>
</dbReference>
<sequence>MGFCSQLGLLLWKNWILQKRRICVSIFEIILPVFFAVLIVLIRMLVKTKDVTDPTYYSQQSVVKTLYAFEGTTTIGYYPNTSETNIVMQTVQWTLGNRSGAFASNFSIQGFGTEQSALDFVASNPQKIRHVVAFEDISASSTTLPKKINFAIRPYSDSQWRTEFTFPFFQSNEPRNDGNPEYVQKGVIYLQALVGEALAKYWVQKDGGDPNSIMLGAYLQRMAYPPYFDDPMIQVLQGNLPLFFVLSFILSVIINTKNLVYEKERKLKESMKLMGLQASVHWISWFITFAIYLVPALAVYALLFGLNISGDKGPVLANTDSTVFFIFLLSYGIALITFSFMVSTFVQKANVGAALAGILFFGFFFPWYFIQPNYESMGKGTKLAAGLLFNTAMALGSNVIGIYEGTGEGARWDNFYKPGVVDDNLSLLECILLLLFDSLIHCIITWYLDNVWPGEFGVPKPFYFCFTKSYWMGPQVNSDSIYEFENRDEKHFEKDPTGLNAGIRIAQLRKVFGKKVAVDGTSLKMYEGQITVLLGHNGAGKTTTMSMLTGFIPPTSGTAEVNGCDIRDNIQGVRQSLGLCPQHNILFDALTVREHLEFFAKLKGCHGSKMKAEVMSTVKEVGLETKLNAPSQSLSGGQKRKLSVGIALIGGSKVVVLDEPTSGMDPAARRQTWNVLQNARRGRTVLLSTHYMDEADLLGDRIAIMAEGVIKCCGSSLFLKKLYGAGYHLIVVKRSDCNVDSLTRVVQTHIPTAELESVINAEVSYILPDSESARFPALFTELDDHKNQLGINSFGTSATTMEEVFLKVGEGAYEDDEPSNRNTNVSRAEGAEVFVNNSVANGAVNTNFENDEKTQLSGSEVDPGIDQERSLAISHHEQVEMAEMDIMSFNKGFVKNTGLSLNLAIIRALFVKKAIHTWRNRVVTLVQLLLPVIFTILGLAADEGRPDTQTVEPPLILNLEPFGRSYIPYTAGLNSTTVDNDFAELYKKQFGNSEIPEMFEIGKTPYNTFDNYTLKRASDLGTSTFNREMVIGMSVIDPTGSETSAAVAFYNGQPYHAKGIAMNYLMNTFLQATLNDSFGLQSTLAPLPKDPKAAGERNALIALTAGFSIGFFISFGMAFLTTMFIFFLIKERQVGAKHMQVVSGVGPVTYWLPTFMWDFINYIFPSMLLLVVFAAYSKSAYLDDGRFALVILVLALYGWAVLPFMYALQFAFNSPPTGVVMVIVLNIFSGLVTTTAVLILKLPGLGTEDIGDTLDWIFMSLFPNYNMASCFSNIYSNYLSIQACEDVVCTPFKISACCPQTCGPLGICADYEKNYLAWERPGIGSYLLFMSWQGAVYLCIVMLVEYHVFQQLWYLIGGSPEVSDFPQEEAMMSNEDSDVAAEKQRINSCPASVLTSKDRHKESSVPLQAWDELDCTDSLLLVNLYKRYGSFVAVDHICVGVPDQECFGLLGQNGAGKTTTFKMLTGDVMVTGGNAYLKGYDVRNDIKQVQANMGYCPQFDALIDQMTGRETLVMYARLRGVPEKNIDHVVNSLIDILMLKPHADKLTGQYSGGNKRKLSTAIALVGDPPFIMLDEPSSGMDPKARRQLWNVLSQVRASGRTLVLTSHSMEECDALCTRIAIMVNGRFMCLGSPQHLKNKFGQGYTLIIQLGALADGSTAPNQPVIDFIAQNFPGAMVFDDHQGYIHFQVPDSGVTLARVFTLMESTKVNLCVQDYSVHQTTLEQVFLTFTRAQVPPKEDKSKSCMTKTCCWCCIMAGLYK</sequence>
<dbReference type="CDD" id="cd03263">
    <property type="entry name" value="ABC_subfamily_A"/>
    <property type="match status" value="2"/>
</dbReference>
<feature type="transmembrane region" description="Helical" evidence="9">
    <location>
        <begin position="22"/>
        <end position="46"/>
    </location>
</feature>
<evidence type="ECO:0000256" key="4">
    <source>
        <dbReference type="ARBA" id="ARBA00022737"/>
    </source>
</evidence>
<feature type="transmembrane region" description="Helical" evidence="9">
    <location>
        <begin position="424"/>
        <end position="448"/>
    </location>
</feature>
<dbReference type="GO" id="GO:0016020">
    <property type="term" value="C:membrane"/>
    <property type="evidence" value="ECO:0007669"/>
    <property type="project" value="UniProtKB-SubCell"/>
</dbReference>
<evidence type="ECO:0000256" key="8">
    <source>
        <dbReference type="ARBA" id="ARBA00023136"/>
    </source>
</evidence>
<dbReference type="Pfam" id="PF00005">
    <property type="entry name" value="ABC_tran"/>
    <property type="match status" value="2"/>
</dbReference>
<organism evidence="11 12">
    <name type="scientific">Plakobranchus ocellatus</name>
    <dbReference type="NCBI Taxonomy" id="259542"/>
    <lineage>
        <taxon>Eukaryota</taxon>
        <taxon>Metazoa</taxon>
        <taxon>Spiralia</taxon>
        <taxon>Lophotrochozoa</taxon>
        <taxon>Mollusca</taxon>
        <taxon>Gastropoda</taxon>
        <taxon>Heterobranchia</taxon>
        <taxon>Euthyneura</taxon>
        <taxon>Panpulmonata</taxon>
        <taxon>Sacoglossa</taxon>
        <taxon>Placobranchoidea</taxon>
        <taxon>Plakobranchidae</taxon>
        <taxon>Plakobranchus</taxon>
    </lineage>
</organism>
<dbReference type="GO" id="GO:0140359">
    <property type="term" value="F:ABC-type transporter activity"/>
    <property type="evidence" value="ECO:0007669"/>
    <property type="project" value="InterPro"/>
</dbReference>
<evidence type="ECO:0000313" key="12">
    <source>
        <dbReference type="Proteomes" id="UP000735302"/>
    </source>
</evidence>
<evidence type="ECO:0000256" key="1">
    <source>
        <dbReference type="ARBA" id="ARBA00004141"/>
    </source>
</evidence>
<evidence type="ECO:0000256" key="2">
    <source>
        <dbReference type="ARBA" id="ARBA00022448"/>
    </source>
</evidence>
<evidence type="ECO:0000313" key="11">
    <source>
        <dbReference type="EMBL" id="GFO27722.1"/>
    </source>
</evidence>
<keyword evidence="4" id="KW-0677">Repeat</keyword>
<dbReference type="Proteomes" id="UP000735302">
    <property type="component" value="Unassembled WGS sequence"/>
</dbReference>
<dbReference type="SMART" id="SM00382">
    <property type="entry name" value="AAA"/>
    <property type="match status" value="2"/>
</dbReference>
<evidence type="ECO:0000256" key="6">
    <source>
        <dbReference type="ARBA" id="ARBA00022840"/>
    </source>
</evidence>
<gene>
    <name evidence="11" type="ORF">PoB_005422700</name>
</gene>
<feature type="transmembrane region" description="Helical" evidence="9">
    <location>
        <begin position="349"/>
        <end position="370"/>
    </location>
</feature>
<dbReference type="GO" id="GO:0005319">
    <property type="term" value="F:lipid transporter activity"/>
    <property type="evidence" value="ECO:0007669"/>
    <property type="project" value="TreeGrafter"/>
</dbReference>
<dbReference type="InterPro" id="IPR027417">
    <property type="entry name" value="P-loop_NTPase"/>
</dbReference>
<dbReference type="PANTHER" id="PTHR19229">
    <property type="entry name" value="ATP-BINDING CASSETTE TRANSPORTER SUBFAMILY A ABCA"/>
    <property type="match status" value="1"/>
</dbReference>
<keyword evidence="2" id="KW-0813">Transport</keyword>
<keyword evidence="12" id="KW-1185">Reference proteome</keyword>
<keyword evidence="8 9" id="KW-0472">Membrane</keyword>
<evidence type="ECO:0000256" key="3">
    <source>
        <dbReference type="ARBA" id="ARBA00022692"/>
    </source>
</evidence>
<dbReference type="Gene3D" id="3.40.50.300">
    <property type="entry name" value="P-loop containing nucleotide triphosphate hydrolases"/>
    <property type="match status" value="2"/>
</dbReference>
<keyword evidence="5" id="KW-0547">Nucleotide-binding</keyword>
<feature type="transmembrane region" description="Helical" evidence="9">
    <location>
        <begin position="240"/>
        <end position="261"/>
    </location>
</feature>
<dbReference type="PROSITE" id="PS50893">
    <property type="entry name" value="ABC_TRANSPORTER_2"/>
    <property type="match status" value="2"/>
</dbReference>
<dbReference type="PANTHER" id="PTHR19229:SF250">
    <property type="entry name" value="ABC TRANSPORTER DOMAIN-CONTAINING PROTEIN-RELATED"/>
    <property type="match status" value="1"/>
</dbReference>
<feature type="transmembrane region" description="Helical" evidence="9">
    <location>
        <begin position="1323"/>
        <end position="1344"/>
    </location>
</feature>
<evidence type="ECO:0000259" key="10">
    <source>
        <dbReference type="PROSITE" id="PS50893"/>
    </source>
</evidence>
<dbReference type="InterPro" id="IPR013525">
    <property type="entry name" value="ABC2_TM"/>
</dbReference>
<feature type="transmembrane region" description="Helical" evidence="9">
    <location>
        <begin position="1159"/>
        <end position="1176"/>
    </location>
</feature>
<evidence type="ECO:0000256" key="5">
    <source>
        <dbReference type="ARBA" id="ARBA00022741"/>
    </source>
</evidence>
<dbReference type="Pfam" id="PF23321">
    <property type="entry name" value="R1_ABCA1"/>
    <property type="match status" value="1"/>
</dbReference>
<feature type="transmembrane region" description="Helical" evidence="9">
    <location>
        <begin position="323"/>
        <end position="342"/>
    </location>
</feature>
<proteinExistence type="predicted"/>
<feature type="transmembrane region" description="Helical" evidence="9">
    <location>
        <begin position="382"/>
        <end position="403"/>
    </location>
</feature>
<dbReference type="InterPro" id="IPR003439">
    <property type="entry name" value="ABC_transporter-like_ATP-bd"/>
</dbReference>
<keyword evidence="3 9" id="KW-0812">Transmembrane</keyword>
<feature type="transmembrane region" description="Helical" evidence="9">
    <location>
        <begin position="922"/>
        <end position="941"/>
    </location>
</feature>
<feature type="transmembrane region" description="Helical" evidence="9">
    <location>
        <begin position="1188"/>
        <end position="1212"/>
    </location>
</feature>
<name>A0AAV4C8W5_9GAST</name>
<evidence type="ECO:0000256" key="9">
    <source>
        <dbReference type="SAM" id="Phobius"/>
    </source>
</evidence>
<keyword evidence="6 11" id="KW-0067">ATP-binding</keyword>
<feature type="domain" description="ABC transporter" evidence="10">
    <location>
        <begin position="1419"/>
        <end position="1649"/>
    </location>
</feature>
<feature type="transmembrane region" description="Helical" evidence="9">
    <location>
        <begin position="1099"/>
        <end position="1129"/>
    </location>
</feature>
<dbReference type="GO" id="GO:0016887">
    <property type="term" value="F:ATP hydrolysis activity"/>
    <property type="evidence" value="ECO:0007669"/>
    <property type="project" value="InterPro"/>
</dbReference>
<dbReference type="EMBL" id="BLXT01005946">
    <property type="protein sequence ID" value="GFO27722.1"/>
    <property type="molecule type" value="Genomic_DNA"/>
</dbReference>
<dbReference type="SUPFAM" id="SSF52540">
    <property type="entry name" value="P-loop containing nucleoside triphosphate hydrolases"/>
    <property type="match status" value="2"/>
</dbReference>
<dbReference type="PROSITE" id="PS00211">
    <property type="entry name" value="ABC_TRANSPORTER_1"/>
    <property type="match status" value="1"/>
</dbReference>
<protein>
    <submittedName>
        <fullName evidence="11">ATP-binding cassette sub-family a member</fullName>
    </submittedName>
</protein>
<feature type="domain" description="ABC transporter" evidence="10">
    <location>
        <begin position="503"/>
        <end position="732"/>
    </location>
</feature>
<comment type="caution">
    <text evidence="11">The sequence shown here is derived from an EMBL/GenBank/DDBJ whole genome shotgun (WGS) entry which is preliminary data.</text>
</comment>
<dbReference type="InterPro" id="IPR056264">
    <property type="entry name" value="R2_ABCA1-4-like"/>
</dbReference>
<evidence type="ECO:0000256" key="7">
    <source>
        <dbReference type="ARBA" id="ARBA00022989"/>
    </source>
</evidence>
<feature type="transmembrane region" description="Helical" evidence="9">
    <location>
        <begin position="1218"/>
        <end position="1240"/>
    </location>
</feature>
<dbReference type="GO" id="GO:0005524">
    <property type="term" value="F:ATP binding"/>
    <property type="evidence" value="ECO:0007669"/>
    <property type="project" value="UniProtKB-KW"/>
</dbReference>
<dbReference type="InterPro" id="IPR017871">
    <property type="entry name" value="ABC_transporter-like_CS"/>
</dbReference>
<keyword evidence="7 9" id="KW-1133">Transmembrane helix</keyword>
<dbReference type="FunFam" id="3.40.50.300:FF:000327">
    <property type="entry name" value="ATP-binding cassette sub-family A member 3"/>
    <property type="match status" value="1"/>
</dbReference>
<feature type="transmembrane region" description="Helical" evidence="9">
    <location>
        <begin position="282"/>
        <end position="303"/>
    </location>
</feature>
<dbReference type="Pfam" id="PF12698">
    <property type="entry name" value="ABC2_membrane_3"/>
    <property type="match status" value="2"/>
</dbReference>
<reference evidence="11 12" key="1">
    <citation type="journal article" date="2021" name="Elife">
        <title>Chloroplast acquisition without the gene transfer in kleptoplastic sea slugs, Plakobranchus ocellatus.</title>
        <authorList>
            <person name="Maeda T."/>
            <person name="Takahashi S."/>
            <person name="Yoshida T."/>
            <person name="Shimamura S."/>
            <person name="Takaki Y."/>
            <person name="Nagai Y."/>
            <person name="Toyoda A."/>
            <person name="Suzuki Y."/>
            <person name="Arimoto A."/>
            <person name="Ishii H."/>
            <person name="Satoh N."/>
            <person name="Nishiyama T."/>
            <person name="Hasebe M."/>
            <person name="Maruyama T."/>
            <person name="Minagawa J."/>
            <person name="Obokata J."/>
            <person name="Shigenobu S."/>
        </authorList>
    </citation>
    <scope>NUCLEOTIDE SEQUENCE [LARGE SCALE GENOMIC DNA]</scope>
</reference>
<comment type="subcellular location">
    <subcellularLocation>
        <location evidence="1">Membrane</location>
        <topology evidence="1">Multi-pass membrane protein</topology>
    </subcellularLocation>
</comment>
<accession>A0AAV4C8W5</accession>
<dbReference type="FunFam" id="3.40.50.300:FF:000298">
    <property type="entry name" value="ATP-binding cassette sub-family A member 12"/>
    <property type="match status" value="1"/>
</dbReference>
<dbReference type="InterPro" id="IPR026082">
    <property type="entry name" value="ABCA"/>
</dbReference>